<evidence type="ECO:0000313" key="1">
    <source>
        <dbReference type="EMBL" id="TWU01617.1"/>
    </source>
</evidence>
<gene>
    <name evidence="1" type="ORF">Pla100_13520</name>
</gene>
<keyword evidence="2" id="KW-1185">Reference proteome</keyword>
<evidence type="ECO:0000313" key="2">
    <source>
        <dbReference type="Proteomes" id="UP000316213"/>
    </source>
</evidence>
<reference evidence="1 2" key="1">
    <citation type="submission" date="2019-02" db="EMBL/GenBank/DDBJ databases">
        <title>Deep-cultivation of Planctomycetes and their phenomic and genomic characterization uncovers novel biology.</title>
        <authorList>
            <person name="Wiegand S."/>
            <person name="Jogler M."/>
            <person name="Boedeker C."/>
            <person name="Pinto D."/>
            <person name="Vollmers J."/>
            <person name="Rivas-Marin E."/>
            <person name="Kohn T."/>
            <person name="Peeters S.H."/>
            <person name="Heuer A."/>
            <person name="Rast P."/>
            <person name="Oberbeckmann S."/>
            <person name="Bunk B."/>
            <person name="Jeske O."/>
            <person name="Meyerdierks A."/>
            <person name="Storesund J.E."/>
            <person name="Kallscheuer N."/>
            <person name="Luecker S."/>
            <person name="Lage O.M."/>
            <person name="Pohl T."/>
            <person name="Merkel B.J."/>
            <person name="Hornburger P."/>
            <person name="Mueller R.-W."/>
            <person name="Bruemmer F."/>
            <person name="Labrenz M."/>
            <person name="Spormann A.M."/>
            <person name="Op Den Camp H."/>
            <person name="Overmann J."/>
            <person name="Amann R."/>
            <person name="Jetten M.S.M."/>
            <person name="Mascher T."/>
            <person name="Medema M.H."/>
            <person name="Devos D.P."/>
            <person name="Kaster A.-K."/>
            <person name="Ovreas L."/>
            <person name="Rohde M."/>
            <person name="Galperin M.Y."/>
            <person name="Jogler C."/>
        </authorList>
    </citation>
    <scope>NUCLEOTIDE SEQUENCE [LARGE SCALE GENOMIC DNA]</scope>
    <source>
        <strain evidence="1 2">Pla100</strain>
    </source>
</reference>
<dbReference type="OrthoDB" id="9837436at2"/>
<sequence>MTKPKQTAEPSRYDTPEQIRENFQRWWQAMEVSDAMLMAGLRDRIGPDGDLKEAYRQWNERRRATKLRAYEKAGERYSKWLAEQK</sequence>
<dbReference type="AlphaFoldDB" id="A0A5C6AQ15"/>
<accession>A0A5C6AQ15</accession>
<proteinExistence type="predicted"/>
<dbReference type="RefSeq" id="WP_146576886.1">
    <property type="nucleotide sequence ID" value="NZ_SJPM01000002.1"/>
</dbReference>
<organism evidence="1 2">
    <name type="scientific">Neorhodopirellula pilleata</name>
    <dbReference type="NCBI Taxonomy" id="2714738"/>
    <lineage>
        <taxon>Bacteria</taxon>
        <taxon>Pseudomonadati</taxon>
        <taxon>Planctomycetota</taxon>
        <taxon>Planctomycetia</taxon>
        <taxon>Pirellulales</taxon>
        <taxon>Pirellulaceae</taxon>
        <taxon>Neorhodopirellula</taxon>
    </lineage>
</organism>
<name>A0A5C6AQ15_9BACT</name>
<dbReference type="EMBL" id="SJPM01000002">
    <property type="protein sequence ID" value="TWU01617.1"/>
    <property type="molecule type" value="Genomic_DNA"/>
</dbReference>
<protein>
    <submittedName>
        <fullName evidence="1">Uncharacterized protein</fullName>
    </submittedName>
</protein>
<dbReference type="Proteomes" id="UP000316213">
    <property type="component" value="Unassembled WGS sequence"/>
</dbReference>
<comment type="caution">
    <text evidence="1">The sequence shown here is derived from an EMBL/GenBank/DDBJ whole genome shotgun (WGS) entry which is preliminary data.</text>
</comment>